<dbReference type="RefSeq" id="WP_010075519.1">
    <property type="nucleotide sequence ID" value="NC_014393.1"/>
</dbReference>
<dbReference type="SUPFAM" id="SSF50341">
    <property type="entry name" value="CheW-like"/>
    <property type="match status" value="1"/>
</dbReference>
<dbReference type="FunFam" id="3.30.565.10:FF:000016">
    <property type="entry name" value="Chemotaxis protein CheA, putative"/>
    <property type="match status" value="1"/>
</dbReference>
<dbReference type="InterPro" id="IPR036061">
    <property type="entry name" value="CheW-like_dom_sf"/>
</dbReference>
<dbReference type="InterPro" id="IPR036890">
    <property type="entry name" value="HATPase_C_sf"/>
</dbReference>
<dbReference type="GO" id="GO:0006935">
    <property type="term" value="P:chemotaxis"/>
    <property type="evidence" value="ECO:0007669"/>
    <property type="project" value="UniProtKB-KW"/>
</dbReference>
<reference evidence="18 19" key="1">
    <citation type="submission" date="2010-08" db="EMBL/GenBank/DDBJ databases">
        <title>Complete sequence of Clostridium cellulovorans 743B.</title>
        <authorList>
            <consortium name="US DOE Joint Genome Institute"/>
            <person name="Lucas S."/>
            <person name="Copeland A."/>
            <person name="Lapidus A."/>
            <person name="Cheng J.-F."/>
            <person name="Bruce D."/>
            <person name="Goodwin L."/>
            <person name="Pitluck S."/>
            <person name="Chertkov O."/>
            <person name="Detter J.C."/>
            <person name="Han C."/>
            <person name="Tapia R."/>
            <person name="Land M."/>
            <person name="Hauser L."/>
            <person name="Chang Y.-J."/>
            <person name="Jeffries C."/>
            <person name="Kyrpides N."/>
            <person name="Ivanova N."/>
            <person name="Mikhailova N."/>
            <person name="Hemme C.L."/>
            <person name="Woyke T."/>
        </authorList>
    </citation>
    <scope>NUCLEOTIDE SEQUENCE [LARGE SCALE GENOMIC DNA]</scope>
    <source>
        <strain evidence="19">ATCC 35296 / DSM 3052 / OCM 3 / 743B</strain>
    </source>
</reference>
<keyword evidence="19" id="KW-1185">Reference proteome</keyword>
<dbReference type="Pfam" id="PF02895">
    <property type="entry name" value="H-kinase_dim"/>
    <property type="match status" value="1"/>
</dbReference>
<evidence type="ECO:0000256" key="14">
    <source>
        <dbReference type="PROSITE-ProRule" id="PRU00110"/>
    </source>
</evidence>
<evidence type="ECO:0000256" key="5">
    <source>
        <dbReference type="ARBA" id="ARBA00022490"/>
    </source>
</evidence>
<dbReference type="SUPFAM" id="SSF55052">
    <property type="entry name" value="CheY-binding domain of CheA"/>
    <property type="match status" value="1"/>
</dbReference>
<dbReference type="InterPro" id="IPR036097">
    <property type="entry name" value="HisK_dim/P_sf"/>
</dbReference>
<dbReference type="CDD" id="cd16916">
    <property type="entry name" value="HATPase_CheA-like"/>
    <property type="match status" value="1"/>
</dbReference>
<organism evidence="18 19">
    <name type="scientific">Clostridium cellulovorans (strain ATCC 35296 / DSM 3052 / OCM 3 / 743B)</name>
    <dbReference type="NCBI Taxonomy" id="573061"/>
    <lineage>
        <taxon>Bacteria</taxon>
        <taxon>Bacillati</taxon>
        <taxon>Bacillota</taxon>
        <taxon>Clostridia</taxon>
        <taxon>Eubacteriales</taxon>
        <taxon>Clostridiaceae</taxon>
        <taxon>Clostridium</taxon>
    </lineage>
</organism>
<dbReference type="SMART" id="SM00387">
    <property type="entry name" value="HATPase_c"/>
    <property type="match status" value="1"/>
</dbReference>
<dbReference type="Pfam" id="PF07194">
    <property type="entry name" value="P2"/>
    <property type="match status" value="1"/>
</dbReference>
<accession>D9SQQ3</accession>
<gene>
    <name evidence="18" type="ordered locus">Clocel_2547</name>
</gene>
<evidence type="ECO:0000256" key="11">
    <source>
        <dbReference type="ARBA" id="ARBA00022840"/>
    </source>
</evidence>
<dbReference type="InterPro" id="IPR037006">
    <property type="entry name" value="CheA-like_homodim_sf"/>
</dbReference>
<sequence>MPSSFEKEPMLEMFIFESTQLIDQLENIMIDSEKNAGFSKEHINEIFRIMHTIKGSSAMMMYTHISKLAHSIEDLFFYIRENNPLHMDYSTLVDVVLKGIDFIKIELTKIETNKPVNGDVAILEGEIRQYLVNLKNSNNVETVKKNIELIEEVIEQQPLKNRSKVDENFSKNRFEAVIFFDEGCSMENIRAFSVIHSLKNIAEDIEYTPKELVESKENCEIIKKEGFKVSFATLKSFNEVEDLLLKTAVIRKVQLRILEDINQGESEKVNNIHMGLDDKTHTMKNIKQSIINVNVNKIDKLLDLMGELVIAEAMVVQNPDVQGLQSDSFQKAARLLEKISGELQDVVMSIRMIPVSGTFQKMHRVVRDMSKKLNKEVELELIGEETEVDKNIIENLGDPLMHLLRNSIDHGLEGPEERVDSNKPTVGKIVLEAKNLGGDVWISIKDDGRGIDKDKVLSKAKEQGLINKPEDQLTDKDIYSFIFMPGFSTKDNVSEFSGRGVGMDVVRENIEKIGGKIFIDSSKGRGTHIAIKIPLTLAIVDGMNIAVGNNRYTIPINLIKESFRLIKENLIIDPHDQEMTIVRGESYKIIRLHQLLKIKPKNTNIQEGIIIMVEDEGKGVCLFADELLGQQPVVVKALPNYINHRRFISGCTLLGDGGISLILDIPAIINY</sequence>
<evidence type="ECO:0000259" key="16">
    <source>
        <dbReference type="PROSITE" id="PS50851"/>
    </source>
</evidence>
<dbReference type="InterPro" id="IPR003594">
    <property type="entry name" value="HATPase_dom"/>
</dbReference>
<dbReference type="InterPro" id="IPR036641">
    <property type="entry name" value="HPT_dom_sf"/>
</dbReference>
<dbReference type="GO" id="GO:0005524">
    <property type="term" value="F:ATP binding"/>
    <property type="evidence" value="ECO:0007669"/>
    <property type="project" value="UniProtKB-KW"/>
</dbReference>
<evidence type="ECO:0000256" key="9">
    <source>
        <dbReference type="ARBA" id="ARBA00022741"/>
    </source>
</evidence>
<dbReference type="EMBL" id="CP002160">
    <property type="protein sequence ID" value="ADL52259.1"/>
    <property type="molecule type" value="Genomic_DNA"/>
</dbReference>
<evidence type="ECO:0000256" key="1">
    <source>
        <dbReference type="ARBA" id="ARBA00000085"/>
    </source>
</evidence>
<evidence type="ECO:0000256" key="10">
    <source>
        <dbReference type="ARBA" id="ARBA00022777"/>
    </source>
</evidence>
<comment type="subcellular location">
    <subcellularLocation>
        <location evidence="2">Cytoplasm</location>
    </subcellularLocation>
</comment>
<dbReference type="Gene3D" id="2.30.30.40">
    <property type="entry name" value="SH3 Domains"/>
    <property type="match status" value="1"/>
</dbReference>
<evidence type="ECO:0000256" key="13">
    <source>
        <dbReference type="ARBA" id="ARBA00035100"/>
    </source>
</evidence>
<keyword evidence="11" id="KW-0067">ATP-binding</keyword>
<dbReference type="PRINTS" id="PR00344">
    <property type="entry name" value="BCTRLSENSOR"/>
</dbReference>
<feature type="domain" description="Histidine kinase" evidence="15">
    <location>
        <begin position="336"/>
        <end position="537"/>
    </location>
</feature>
<keyword evidence="10 18" id="KW-0418">Kinase</keyword>
<dbReference type="SUPFAM" id="SSF55874">
    <property type="entry name" value="ATPase domain of HSP90 chaperone/DNA topoisomerase II/histidine kinase"/>
    <property type="match status" value="1"/>
</dbReference>
<dbReference type="PROSITE" id="PS50851">
    <property type="entry name" value="CHEW"/>
    <property type="match status" value="1"/>
</dbReference>
<evidence type="ECO:0000256" key="6">
    <source>
        <dbReference type="ARBA" id="ARBA00022500"/>
    </source>
</evidence>
<evidence type="ECO:0000256" key="12">
    <source>
        <dbReference type="ARBA" id="ARBA00023012"/>
    </source>
</evidence>
<dbReference type="GO" id="GO:0005737">
    <property type="term" value="C:cytoplasm"/>
    <property type="evidence" value="ECO:0007669"/>
    <property type="project" value="UniProtKB-SubCell"/>
</dbReference>
<dbReference type="SUPFAM" id="SSF47384">
    <property type="entry name" value="Homodimeric domain of signal transducing histidine kinase"/>
    <property type="match status" value="1"/>
</dbReference>
<dbReference type="EC" id="2.7.13.3" evidence="3"/>
<keyword evidence="12" id="KW-0902">Two-component regulatory system</keyword>
<dbReference type="InterPro" id="IPR004358">
    <property type="entry name" value="Sig_transdc_His_kin-like_C"/>
</dbReference>
<dbReference type="InterPro" id="IPR037052">
    <property type="entry name" value="CheA-like_P2_sf"/>
</dbReference>
<keyword evidence="7 14" id="KW-0597">Phosphoprotein</keyword>
<dbReference type="AlphaFoldDB" id="D9SQQ3"/>
<dbReference type="Gene3D" id="1.10.287.560">
    <property type="entry name" value="Histidine kinase CheA-like, homodimeric domain"/>
    <property type="match status" value="1"/>
</dbReference>
<dbReference type="eggNOG" id="COG0643">
    <property type="taxonomic scope" value="Bacteria"/>
</dbReference>
<keyword evidence="5" id="KW-0963">Cytoplasm</keyword>
<dbReference type="InterPro" id="IPR008207">
    <property type="entry name" value="Sig_transdc_His_kin_Hpt_dom"/>
</dbReference>
<dbReference type="PROSITE" id="PS50109">
    <property type="entry name" value="HIS_KIN"/>
    <property type="match status" value="1"/>
</dbReference>
<dbReference type="SMART" id="SM01231">
    <property type="entry name" value="H-kinase_dim"/>
    <property type="match status" value="1"/>
</dbReference>
<dbReference type="PANTHER" id="PTHR43395:SF10">
    <property type="entry name" value="CHEMOTAXIS PROTEIN CHEA"/>
    <property type="match status" value="1"/>
</dbReference>
<dbReference type="InterPro" id="IPR010808">
    <property type="entry name" value="CheA_P2-bd"/>
</dbReference>
<evidence type="ECO:0000256" key="7">
    <source>
        <dbReference type="ARBA" id="ARBA00022553"/>
    </source>
</evidence>
<keyword evidence="8" id="KW-0808">Transferase</keyword>
<dbReference type="GO" id="GO:0000155">
    <property type="term" value="F:phosphorelay sensor kinase activity"/>
    <property type="evidence" value="ECO:0007669"/>
    <property type="project" value="InterPro"/>
</dbReference>
<dbReference type="Gene3D" id="1.20.120.160">
    <property type="entry name" value="HPT domain"/>
    <property type="match status" value="1"/>
</dbReference>
<dbReference type="OrthoDB" id="9803176at2"/>
<name>D9SQQ3_CLOC7</name>
<dbReference type="InterPro" id="IPR002545">
    <property type="entry name" value="CheW-lke_dom"/>
</dbReference>
<dbReference type="HOGENOM" id="CLU_000650_3_6_9"/>
<evidence type="ECO:0000313" key="18">
    <source>
        <dbReference type="EMBL" id="ADL52259.1"/>
    </source>
</evidence>
<protein>
    <recommendedName>
        <fullName evidence="4">Chemotaxis protein CheA</fullName>
        <ecNumber evidence="3">2.7.13.3</ecNumber>
    </recommendedName>
</protein>
<feature type="domain" description="CheW-like" evidence="16">
    <location>
        <begin position="539"/>
        <end position="671"/>
    </location>
</feature>
<evidence type="ECO:0000259" key="15">
    <source>
        <dbReference type="PROSITE" id="PS50109"/>
    </source>
</evidence>
<dbReference type="InterPro" id="IPR051315">
    <property type="entry name" value="Bact_Chemotaxis_CheA"/>
</dbReference>
<evidence type="ECO:0000256" key="8">
    <source>
        <dbReference type="ARBA" id="ARBA00022679"/>
    </source>
</evidence>
<dbReference type="SUPFAM" id="SSF47226">
    <property type="entry name" value="Histidine-containing phosphotransfer domain, HPT domain"/>
    <property type="match status" value="1"/>
</dbReference>
<feature type="modified residue" description="Phosphohistidine" evidence="14">
    <location>
        <position position="51"/>
    </location>
</feature>
<dbReference type="CDD" id="cd00088">
    <property type="entry name" value="HPT"/>
    <property type="match status" value="1"/>
</dbReference>
<keyword evidence="6" id="KW-0145">Chemotaxis</keyword>
<comment type="catalytic activity">
    <reaction evidence="1">
        <text>ATP + protein L-histidine = ADP + protein N-phospho-L-histidine.</text>
        <dbReference type="EC" id="2.7.13.3"/>
    </reaction>
</comment>
<dbReference type="Gene3D" id="3.30.565.10">
    <property type="entry name" value="Histidine kinase-like ATPase, C-terminal domain"/>
    <property type="match status" value="1"/>
</dbReference>
<evidence type="ECO:0000256" key="2">
    <source>
        <dbReference type="ARBA" id="ARBA00004496"/>
    </source>
</evidence>
<dbReference type="PROSITE" id="PS50894">
    <property type="entry name" value="HPT"/>
    <property type="match status" value="1"/>
</dbReference>
<dbReference type="SMART" id="SM00260">
    <property type="entry name" value="CheW"/>
    <property type="match status" value="1"/>
</dbReference>
<dbReference type="PANTHER" id="PTHR43395">
    <property type="entry name" value="SENSOR HISTIDINE KINASE CHEA"/>
    <property type="match status" value="1"/>
</dbReference>
<dbReference type="InterPro" id="IPR004105">
    <property type="entry name" value="CheA-like_dim"/>
</dbReference>
<dbReference type="Pfam" id="PF01584">
    <property type="entry name" value="CheW"/>
    <property type="match status" value="1"/>
</dbReference>
<evidence type="ECO:0000256" key="4">
    <source>
        <dbReference type="ARBA" id="ARBA00021495"/>
    </source>
</evidence>
<evidence type="ECO:0000256" key="3">
    <source>
        <dbReference type="ARBA" id="ARBA00012438"/>
    </source>
</evidence>
<dbReference type="Gene3D" id="3.30.70.1110">
    <property type="entry name" value="Histidine kinase CheA-like, P2 response regulator-binding domain"/>
    <property type="match status" value="1"/>
</dbReference>
<dbReference type="Pfam" id="PF02518">
    <property type="entry name" value="HATPase_c"/>
    <property type="match status" value="1"/>
</dbReference>
<evidence type="ECO:0000313" key="19">
    <source>
        <dbReference type="Proteomes" id="UP000002730"/>
    </source>
</evidence>
<evidence type="ECO:0000259" key="17">
    <source>
        <dbReference type="PROSITE" id="PS50894"/>
    </source>
</evidence>
<comment type="function">
    <text evidence="13">Involved in the transmission of sensory signals from the chemoreceptors to the flagellar motors. CheA is autophosphorylated; it can transfer its phosphate group to either CheB or CheY.</text>
</comment>
<dbReference type="SMART" id="SM00073">
    <property type="entry name" value="HPT"/>
    <property type="match status" value="1"/>
</dbReference>
<dbReference type="InterPro" id="IPR035891">
    <property type="entry name" value="CheY-binding_CheA"/>
</dbReference>
<dbReference type="Proteomes" id="UP000002730">
    <property type="component" value="Chromosome"/>
</dbReference>
<dbReference type="STRING" id="573061.Clocel_2547"/>
<dbReference type="Pfam" id="PF01627">
    <property type="entry name" value="Hpt"/>
    <property type="match status" value="1"/>
</dbReference>
<feature type="domain" description="HPt" evidence="17">
    <location>
        <begin position="3"/>
        <end position="110"/>
    </location>
</feature>
<dbReference type="InterPro" id="IPR005467">
    <property type="entry name" value="His_kinase_dom"/>
</dbReference>
<proteinExistence type="predicted"/>
<dbReference type="KEGG" id="ccb:Clocel_2547"/>
<keyword evidence="9" id="KW-0547">Nucleotide-binding</keyword>